<dbReference type="Pfam" id="PF19662">
    <property type="entry name" value="DUF6165"/>
    <property type="match status" value="1"/>
</dbReference>
<dbReference type="KEGG" id="nli:G3M70_11055"/>
<gene>
    <name evidence="1" type="ORF">G3M70_11055</name>
</gene>
<dbReference type="InterPro" id="IPR046163">
    <property type="entry name" value="DUF6165"/>
</dbReference>
<organism evidence="1 2">
    <name type="scientific">Candidatus Nitronauta litoralis</name>
    <dbReference type="NCBI Taxonomy" id="2705533"/>
    <lineage>
        <taxon>Bacteria</taxon>
        <taxon>Pseudomonadati</taxon>
        <taxon>Nitrospinota/Tectimicrobiota group</taxon>
        <taxon>Nitrospinota</taxon>
        <taxon>Nitrospinia</taxon>
        <taxon>Nitrospinales</taxon>
        <taxon>Nitrospinaceae</taxon>
        <taxon>Candidatus Nitronauta</taxon>
    </lineage>
</organism>
<proteinExistence type="predicted"/>
<name>A0A7T0BXM0_9BACT</name>
<dbReference type="AlphaFoldDB" id="A0A7T0BXM0"/>
<evidence type="ECO:0000313" key="1">
    <source>
        <dbReference type="EMBL" id="QPJ62377.1"/>
    </source>
</evidence>
<reference evidence="1 2" key="1">
    <citation type="submission" date="2020-02" db="EMBL/GenBank/DDBJ databases">
        <title>Genomic and physiological characterization of two novel Nitrospinaceae genera.</title>
        <authorList>
            <person name="Mueller A.J."/>
            <person name="Jung M.-Y."/>
            <person name="Strachan C.R."/>
            <person name="Herbold C.W."/>
            <person name="Kirkegaard R.H."/>
            <person name="Daims H."/>
        </authorList>
    </citation>
    <scope>NUCLEOTIDE SEQUENCE [LARGE SCALE GENOMIC DNA]</scope>
    <source>
        <strain evidence="1">EB</strain>
    </source>
</reference>
<evidence type="ECO:0000313" key="2">
    <source>
        <dbReference type="Proteomes" id="UP000594688"/>
    </source>
</evidence>
<dbReference type="EMBL" id="CP048685">
    <property type="protein sequence ID" value="QPJ62377.1"/>
    <property type="molecule type" value="Genomic_DNA"/>
</dbReference>
<dbReference type="Proteomes" id="UP000594688">
    <property type="component" value="Chromosome"/>
</dbReference>
<accession>A0A7T0BXM0</accession>
<protein>
    <submittedName>
        <fullName evidence="1">Uncharacterized protein</fullName>
    </submittedName>
</protein>
<sequence>MNLKVEVSVGEFLDKMTILEIKSERIQDESKLANVRKELELLRKTWEGSHLAGSDISVKLGELKKVNEALWEIEDKIRVKESAGEFDKEFVELARSVYIENDKRASVKRELNVALGSDLIEEKSYADYTRKKN</sequence>